<gene>
    <name evidence="2" type="ORF">KHX13_06975</name>
</gene>
<evidence type="ECO:0000259" key="1">
    <source>
        <dbReference type="SMART" id="SM00481"/>
    </source>
</evidence>
<accession>A0A943ELF4</accession>
<evidence type="ECO:0000313" key="3">
    <source>
        <dbReference type="Proteomes" id="UP000754226"/>
    </source>
</evidence>
<dbReference type="SUPFAM" id="SSF89550">
    <property type="entry name" value="PHP domain-like"/>
    <property type="match status" value="1"/>
</dbReference>
<dbReference type="AlphaFoldDB" id="A0A943ELF4"/>
<dbReference type="GO" id="GO:0004534">
    <property type="term" value="F:5'-3' RNA exonuclease activity"/>
    <property type="evidence" value="ECO:0007669"/>
    <property type="project" value="TreeGrafter"/>
</dbReference>
<feature type="domain" description="Polymerase/histidinol phosphatase N-terminal" evidence="1">
    <location>
        <begin position="5"/>
        <end position="70"/>
    </location>
</feature>
<dbReference type="Proteomes" id="UP000754226">
    <property type="component" value="Unassembled WGS sequence"/>
</dbReference>
<dbReference type="CDD" id="cd07438">
    <property type="entry name" value="PHP_HisPPase_AMP"/>
    <property type="match status" value="1"/>
</dbReference>
<sequence>MNRKVDLHLHTTASDGSWTPQELVLAAKKAGLGIMAVTDHDSLDSVASVMKLAPKEGIEVIAGVEMCSTYEGRCFHTLGYGFDCSNPILLEHLAHNRRLLEETDERAIGILSEEGWPVSVKEYRNYVYDPRRGGFKALFYLVDKGLCRDVKDFFSRIFIKKRGLDFPVFPSIEETVATLHKAGGVALLAHAASHFHGPGLARTLEAVGKKPLDGFECYHPAHSKEDTKTLLAYCQQHHKFISGGSDCHGRFVDGRIIGHPDIHESEIRLF</sequence>
<dbReference type="InterPro" id="IPR052018">
    <property type="entry name" value="PHP_domain"/>
</dbReference>
<name>A0A943ELF4_9FIRM</name>
<dbReference type="InterPro" id="IPR004013">
    <property type="entry name" value="PHP_dom"/>
</dbReference>
<proteinExistence type="predicted"/>
<dbReference type="Gene3D" id="1.10.150.650">
    <property type="match status" value="1"/>
</dbReference>
<dbReference type="PANTHER" id="PTHR42924:SF3">
    <property type="entry name" value="POLYMERASE_HISTIDINOL PHOSPHATASE N-TERMINAL DOMAIN-CONTAINING PROTEIN"/>
    <property type="match status" value="1"/>
</dbReference>
<reference evidence="2" key="1">
    <citation type="submission" date="2021-02" db="EMBL/GenBank/DDBJ databases">
        <title>Infant gut strain persistence is associated with maternal origin, phylogeny, and functional potential including surface adhesion and iron acquisition.</title>
        <authorList>
            <person name="Lou Y.C."/>
        </authorList>
    </citation>
    <scope>NUCLEOTIDE SEQUENCE</scope>
    <source>
        <strain evidence="2">L3_106_000M1_dasL3_106_000M1_concoct_15</strain>
    </source>
</reference>
<evidence type="ECO:0000313" key="2">
    <source>
        <dbReference type="EMBL" id="MBS5520052.1"/>
    </source>
</evidence>
<protein>
    <submittedName>
        <fullName evidence="2">PHP domain-containing protein</fullName>
    </submittedName>
</protein>
<organism evidence="2 3">
    <name type="scientific">Acidaminococcus intestini</name>
    <dbReference type="NCBI Taxonomy" id="187327"/>
    <lineage>
        <taxon>Bacteria</taxon>
        <taxon>Bacillati</taxon>
        <taxon>Bacillota</taxon>
        <taxon>Negativicutes</taxon>
        <taxon>Acidaminococcales</taxon>
        <taxon>Acidaminococcaceae</taxon>
        <taxon>Acidaminococcus</taxon>
    </lineage>
</organism>
<dbReference type="PANTHER" id="PTHR42924">
    <property type="entry name" value="EXONUCLEASE"/>
    <property type="match status" value="1"/>
</dbReference>
<dbReference type="GO" id="GO:0035312">
    <property type="term" value="F:5'-3' DNA exonuclease activity"/>
    <property type="evidence" value="ECO:0007669"/>
    <property type="project" value="TreeGrafter"/>
</dbReference>
<dbReference type="Gene3D" id="3.20.20.140">
    <property type="entry name" value="Metal-dependent hydrolases"/>
    <property type="match status" value="1"/>
</dbReference>
<dbReference type="EMBL" id="JAGZCZ010000007">
    <property type="protein sequence ID" value="MBS5520052.1"/>
    <property type="molecule type" value="Genomic_DNA"/>
</dbReference>
<comment type="caution">
    <text evidence="2">The sequence shown here is derived from an EMBL/GenBank/DDBJ whole genome shotgun (WGS) entry which is preliminary data.</text>
</comment>
<dbReference type="InterPro" id="IPR016195">
    <property type="entry name" value="Pol/histidinol_Pase-like"/>
</dbReference>
<dbReference type="Pfam" id="PF02811">
    <property type="entry name" value="PHP"/>
    <property type="match status" value="1"/>
</dbReference>
<dbReference type="InterPro" id="IPR003141">
    <property type="entry name" value="Pol/His_phosphatase_N"/>
</dbReference>
<dbReference type="SMART" id="SM00481">
    <property type="entry name" value="POLIIIAc"/>
    <property type="match status" value="1"/>
</dbReference>